<accession>A0A934K2V9</accession>
<dbReference type="RefSeq" id="WP_337312126.1">
    <property type="nucleotide sequence ID" value="NZ_JAEKNS010000107.1"/>
</dbReference>
<evidence type="ECO:0000313" key="2">
    <source>
        <dbReference type="EMBL" id="MBJ7595216.1"/>
    </source>
</evidence>
<feature type="region of interest" description="Disordered" evidence="1">
    <location>
        <begin position="1"/>
        <end position="20"/>
    </location>
</feature>
<sequence length="107" mass="11532">MARSSFAAVTSWSQSGRLPVGLRVPSPVQTTAAATISSSAMTAASLGAGLAPYQSKSNRLARLRAWHQRRQERRRAACRSLARRVRSAARSAATQAASVARERWPRG</sequence>
<feature type="compositionally biased region" description="Polar residues" evidence="1">
    <location>
        <begin position="7"/>
        <end position="16"/>
    </location>
</feature>
<comment type="caution">
    <text evidence="2">The sequence shown here is derived from an EMBL/GenBank/DDBJ whole genome shotgun (WGS) entry which is preliminary data.</text>
</comment>
<dbReference type="AlphaFoldDB" id="A0A934K2V9"/>
<protein>
    <submittedName>
        <fullName evidence="2">Uncharacterized protein</fullName>
    </submittedName>
</protein>
<dbReference type="Proteomes" id="UP000606991">
    <property type="component" value="Unassembled WGS sequence"/>
</dbReference>
<organism evidence="2 3">
    <name type="scientific">Candidatus Aeolococcus gillhamiae</name>
    <dbReference type="NCBI Taxonomy" id="3127015"/>
    <lineage>
        <taxon>Bacteria</taxon>
        <taxon>Bacillati</taxon>
        <taxon>Candidatus Dormiibacterota</taxon>
        <taxon>Candidatus Dormibacteria</taxon>
        <taxon>Candidatus Aeolococcales</taxon>
        <taxon>Candidatus Aeolococcaceae</taxon>
        <taxon>Candidatus Aeolococcus</taxon>
    </lineage>
</organism>
<dbReference type="EMBL" id="JAEKNS010000107">
    <property type="protein sequence ID" value="MBJ7595216.1"/>
    <property type="molecule type" value="Genomic_DNA"/>
</dbReference>
<evidence type="ECO:0000256" key="1">
    <source>
        <dbReference type="SAM" id="MobiDB-lite"/>
    </source>
</evidence>
<proteinExistence type="predicted"/>
<name>A0A934K2V9_9BACT</name>
<reference evidence="2 3" key="1">
    <citation type="submission" date="2020-10" db="EMBL/GenBank/DDBJ databases">
        <title>Ca. Dormibacterota MAGs.</title>
        <authorList>
            <person name="Montgomery K."/>
        </authorList>
    </citation>
    <scope>NUCLEOTIDE SEQUENCE [LARGE SCALE GENOMIC DNA]</scope>
    <source>
        <strain evidence="2">SC8812_S17_18</strain>
    </source>
</reference>
<gene>
    <name evidence="2" type="ORF">JF886_10220</name>
</gene>
<evidence type="ECO:0000313" key="3">
    <source>
        <dbReference type="Proteomes" id="UP000606991"/>
    </source>
</evidence>